<sequence length="190" mass="21688">DEEVVWVMEEVVDRIVAAEAPRLEKALCAPRTTMGWMRKAIVVLLLLRLKSYLSHPQGQSWKLEWDPFSTMKSLLEGREIGSAWIIGLEWYGSLDQGTEGGKGWEQVKSLLQRMLLDDSKRGGNDAEEEIVKEEGGRLEEESLRRAGQLGSMRQDLLKRVLSQPLFAMEGDESSEEDSEDDEEDDAKWYQ</sequence>
<dbReference type="Proteomes" id="UP000267251">
    <property type="component" value="Unassembled WGS sequence"/>
</dbReference>
<evidence type="ECO:0000313" key="2">
    <source>
        <dbReference type="EMBL" id="RKP12011.1"/>
    </source>
</evidence>
<proteinExistence type="predicted"/>
<reference evidence="3" key="1">
    <citation type="journal article" date="2018" name="Nat. Microbiol.">
        <title>Leveraging single-cell genomics to expand the fungal tree of life.</title>
        <authorList>
            <person name="Ahrendt S.R."/>
            <person name="Quandt C.A."/>
            <person name="Ciobanu D."/>
            <person name="Clum A."/>
            <person name="Salamov A."/>
            <person name="Andreopoulos B."/>
            <person name="Cheng J.F."/>
            <person name="Woyke T."/>
            <person name="Pelin A."/>
            <person name="Henrissat B."/>
            <person name="Reynolds N.K."/>
            <person name="Benny G.L."/>
            <person name="Smith M.E."/>
            <person name="James T.Y."/>
            <person name="Grigoriev I.V."/>
        </authorList>
    </citation>
    <scope>NUCLEOTIDE SEQUENCE [LARGE SCALE GENOMIC DNA]</scope>
</reference>
<accession>A0A4P9Y1R6</accession>
<gene>
    <name evidence="2" type="ORF">BJ684DRAFT_17461</name>
</gene>
<name>A0A4P9Y1R6_9FUNG</name>
<evidence type="ECO:0000256" key="1">
    <source>
        <dbReference type="SAM" id="MobiDB-lite"/>
    </source>
</evidence>
<feature type="compositionally biased region" description="Acidic residues" evidence="1">
    <location>
        <begin position="169"/>
        <end position="190"/>
    </location>
</feature>
<feature type="non-terminal residue" evidence="2">
    <location>
        <position position="1"/>
    </location>
</feature>
<organism evidence="2 3">
    <name type="scientific">Piptocephalis cylindrospora</name>
    <dbReference type="NCBI Taxonomy" id="1907219"/>
    <lineage>
        <taxon>Eukaryota</taxon>
        <taxon>Fungi</taxon>
        <taxon>Fungi incertae sedis</taxon>
        <taxon>Zoopagomycota</taxon>
        <taxon>Zoopagomycotina</taxon>
        <taxon>Zoopagomycetes</taxon>
        <taxon>Zoopagales</taxon>
        <taxon>Piptocephalidaceae</taxon>
        <taxon>Piptocephalis</taxon>
    </lineage>
</organism>
<protein>
    <submittedName>
        <fullName evidence="2">Uncharacterized protein</fullName>
    </submittedName>
</protein>
<feature type="region of interest" description="Disordered" evidence="1">
    <location>
        <begin position="167"/>
        <end position="190"/>
    </location>
</feature>
<evidence type="ECO:0000313" key="3">
    <source>
        <dbReference type="Proteomes" id="UP000267251"/>
    </source>
</evidence>
<dbReference type="AlphaFoldDB" id="A0A4P9Y1R6"/>
<keyword evidence="3" id="KW-1185">Reference proteome</keyword>
<dbReference type="EMBL" id="KZ988527">
    <property type="protein sequence ID" value="RKP12011.1"/>
    <property type="molecule type" value="Genomic_DNA"/>
</dbReference>